<evidence type="ECO:0000313" key="4">
    <source>
        <dbReference type="Proteomes" id="UP000606974"/>
    </source>
</evidence>
<feature type="region of interest" description="Disordered" evidence="1">
    <location>
        <begin position="306"/>
        <end position="327"/>
    </location>
</feature>
<feature type="transmembrane region" description="Helical" evidence="2">
    <location>
        <begin position="95"/>
        <end position="117"/>
    </location>
</feature>
<proteinExistence type="predicted"/>
<keyword evidence="4" id="KW-1185">Reference proteome</keyword>
<evidence type="ECO:0000256" key="1">
    <source>
        <dbReference type="SAM" id="MobiDB-lite"/>
    </source>
</evidence>
<dbReference type="Proteomes" id="UP000606974">
    <property type="component" value="Unassembled WGS sequence"/>
</dbReference>
<evidence type="ECO:0000256" key="2">
    <source>
        <dbReference type="SAM" id="Phobius"/>
    </source>
</evidence>
<dbReference type="EMBL" id="JAACFV010000016">
    <property type="protein sequence ID" value="KAF7511867.1"/>
    <property type="molecule type" value="Genomic_DNA"/>
</dbReference>
<gene>
    <name evidence="3" type="ORF">GJ744_003100</name>
</gene>
<feature type="region of interest" description="Disordered" evidence="1">
    <location>
        <begin position="1"/>
        <end position="54"/>
    </location>
</feature>
<dbReference type="AlphaFoldDB" id="A0A8H7ARY5"/>
<organism evidence="3 4">
    <name type="scientific">Endocarpon pusillum</name>
    <dbReference type="NCBI Taxonomy" id="364733"/>
    <lineage>
        <taxon>Eukaryota</taxon>
        <taxon>Fungi</taxon>
        <taxon>Dikarya</taxon>
        <taxon>Ascomycota</taxon>
        <taxon>Pezizomycotina</taxon>
        <taxon>Eurotiomycetes</taxon>
        <taxon>Chaetothyriomycetidae</taxon>
        <taxon>Verrucariales</taxon>
        <taxon>Verrucariaceae</taxon>
        <taxon>Endocarpon</taxon>
    </lineage>
</organism>
<feature type="compositionally biased region" description="Low complexity" evidence="1">
    <location>
        <begin position="28"/>
        <end position="41"/>
    </location>
</feature>
<accession>A0A8H7ARY5</accession>
<dbReference type="OrthoDB" id="5342924at2759"/>
<evidence type="ECO:0008006" key="5">
    <source>
        <dbReference type="Google" id="ProtNLM"/>
    </source>
</evidence>
<keyword evidence="2" id="KW-1133">Transmembrane helix</keyword>
<protein>
    <recommendedName>
        <fullName evidence="5">Transmembrane protein</fullName>
    </recommendedName>
</protein>
<keyword evidence="2" id="KW-0812">Transmembrane</keyword>
<sequence>MASTTPVKPPLGHKSEPAALPSLKESASSTPMSPGSRGSSSTKKRKRQSASGVKSLLRSAGLKVLAVGKPFKRREQKEERKVLVSQSRYIAIARLGAHILPVLITSFIIAFNAVGWLKGPDIKSISRLSLQLASKIHELTITGSMMLVVLDVIRSQLINDGVSLGLLSSAFTLPGLNLLWSPDLLSTFSATYRLRIKVVLCFTIIVCCILISVVGPSSALLFLPSQLWVSTGGTDFYIAGTNDQLWPQRLTINHTGPSSCRQFPLPQFEFCPFASLNFMLHNIQRPPDSPRWTVYRKNGGPARLIIGSTPNPEIGRQPNPDIESSPNLDIGSSPNLEGVADSQVSEMWAWTVHGATTTHLGDLLHKSDIAQSRATGRNRRLRDFVDGGYMIQDGLIPVVRTVCGPLKKIGVNTTTLPFPVLESARKWQEIPDGKLPTLGLLKDVEVHGMRNLDIADDGLARAKWLSLPSDFEGVTAGLVHICQNKTSMFGRACAVDGRWANGQTFQSIDQVVAAWSASIGKFSVKTSGDSAVGEHPLEFSDLIAHYGKTIKADQEWLDMFSPIYETTSKPDGFNMTVDGFNMTVFEAILNTSYGILKNPPTLEDEFQAKVVLEYAITLYFVDAISRTGWSRQFKNDQDDWNIASDLQEGWTWSDKYLHGGPIFNRPDTSILPTVVSHVHSYKYGTAWILHESGQYISVVVLGIYLLIALIHTFIIVGRGRTIEAWDSINELVVLAWNSVPSAKEDALKNCSAGIKLTGTLSTKVKVAVAADGETLELVPVDKVELSKTVGETKKVVTGVAYG</sequence>
<feature type="transmembrane region" description="Helical" evidence="2">
    <location>
        <begin position="198"/>
        <end position="223"/>
    </location>
</feature>
<keyword evidence="2" id="KW-0472">Membrane</keyword>
<name>A0A8H7ARY5_9EURO</name>
<reference evidence="3" key="1">
    <citation type="submission" date="2020-02" db="EMBL/GenBank/DDBJ databases">
        <authorList>
            <person name="Palmer J.M."/>
        </authorList>
    </citation>
    <scope>NUCLEOTIDE SEQUENCE</scope>
    <source>
        <strain evidence="3">EPUS1.4</strain>
        <tissue evidence="3">Thallus</tissue>
    </source>
</reference>
<evidence type="ECO:0000313" key="3">
    <source>
        <dbReference type="EMBL" id="KAF7511867.1"/>
    </source>
</evidence>
<feature type="transmembrane region" description="Helical" evidence="2">
    <location>
        <begin position="695"/>
        <end position="716"/>
    </location>
</feature>
<comment type="caution">
    <text evidence="3">The sequence shown here is derived from an EMBL/GenBank/DDBJ whole genome shotgun (WGS) entry which is preliminary data.</text>
</comment>